<proteinExistence type="inferred from homology"/>
<dbReference type="GO" id="GO:0006281">
    <property type="term" value="P:DNA repair"/>
    <property type="evidence" value="ECO:0007669"/>
    <property type="project" value="UniProtKB-KW"/>
</dbReference>
<dbReference type="Proteomes" id="UP000265419">
    <property type="component" value="Unassembled WGS sequence"/>
</dbReference>
<keyword evidence="20" id="KW-1185">Reference proteome</keyword>
<gene>
    <name evidence="19" type="ORF">DWB68_12795</name>
</gene>
<keyword evidence="13" id="KW-0234">DNA repair</keyword>
<evidence type="ECO:0000256" key="3">
    <source>
        <dbReference type="ARBA" id="ARBA00022723"/>
    </source>
</evidence>
<sequence length="877" mass="91529">MGKRKQPANIEVRGARVNNLKHVDVDVPLNSFVGVTGVSGSGKSSLALGVLYAEGSRRYLDGLSSYQRRRINQAQAPRVDSVEHVPAALALRQRPPAPGPRSSVATLSEVGAVLRLSMSRLGSHLCPEGHPVAATPAAWASERLVCPVDGLEFHLPSAESFSSASLGACPRCQGLGQVSEVDRGALIPDPSLTLDQGAVAPWRLTGRKHMPVVAKELGVRTDVPFEELTPREQEIVLDGPTTKRHVVITSKNGRAFEMDAVYESAVQSVLSLGTSARSSGERHGADRFLIWAPCSECGGSGLGPAARTSTLLGRTLPQLLALPLEALPGFSQELRDAASEGSDAPRTSGAGHDGGAPAGAAGSPVPFAPGDSEPPAAADLPALNQEPAAHLGAELLRAVEPLLRLGLGYLSPDRRGETLSTGERQRMELAATAMRRTTGMLYVLDEPTVGLHPEAVAGLVGVMDSIVEQGNSLVVVDHDVAVLKAADQLIEVGPGAGRHGGTITAQGTPAQLEADPHSVTGPYLAGGASVVLGPSLAPPPESEWLNMRVSEYLSLRDIDLRLPLGRISVITGVSGAGKSALIVDSLVPGIESMLSEARKPAWVQSLSVPGLTRLVVADSTPIGANARSTPATYSGVFDEVRKRYAATDEAKARGWGASWFSYNTAKGGRCPECEGLGELSLDLQYLPDLEMVCPVCHGLRYTDQTREVLLDGLDVAAFLKQTIEDAEANWTGSAKGRKTLRSLIEVGLGYLTLGEATPALSGGESQRLRLATELGRGQDGGIFVFDEPGIGLHPRDVATLVGVLRSLVAAGGTVIVIEHDLDLIANADWIVDVGPGGGDQGGRIIAEGTVRQVLAGAPGTEGSVIAPWLRAHLGVGG</sequence>
<keyword evidence="3" id="KW-0479">Metal-binding</keyword>
<dbReference type="InterPro" id="IPR017871">
    <property type="entry name" value="ABC_transporter-like_CS"/>
</dbReference>
<evidence type="ECO:0000313" key="19">
    <source>
        <dbReference type="EMBL" id="RII41394.1"/>
    </source>
</evidence>
<dbReference type="GO" id="GO:0003677">
    <property type="term" value="F:DNA binding"/>
    <property type="evidence" value="ECO:0007669"/>
    <property type="project" value="UniProtKB-KW"/>
</dbReference>
<evidence type="ECO:0000256" key="6">
    <source>
        <dbReference type="ARBA" id="ARBA00022763"/>
    </source>
</evidence>
<dbReference type="InterPro" id="IPR003439">
    <property type="entry name" value="ABC_transporter-like_ATP-bd"/>
</dbReference>
<protein>
    <recommendedName>
        <fullName evidence="15">UvrABC system protein A</fullName>
    </recommendedName>
    <alternativeName>
        <fullName evidence="16">Excinuclease ABC subunit A</fullName>
    </alternativeName>
</protein>
<dbReference type="Gene3D" id="1.20.1580.10">
    <property type="entry name" value="ABC transporter ATPase like domain"/>
    <property type="match status" value="3"/>
</dbReference>
<evidence type="ECO:0000256" key="15">
    <source>
        <dbReference type="ARBA" id="ARBA00039316"/>
    </source>
</evidence>
<reference evidence="19 20" key="1">
    <citation type="submission" date="2018-07" db="EMBL/GenBank/DDBJ databases">
        <title>Arthrobacter sp. nov., isolated from raw cow's milk with high bacterial count.</title>
        <authorList>
            <person name="Hahne J."/>
            <person name="Isele D."/>
            <person name="Lipski A."/>
        </authorList>
    </citation>
    <scope>NUCLEOTIDE SEQUENCE [LARGE SCALE GENOMIC DNA]</scope>
    <source>
        <strain evidence="19 20">JZ R-35</strain>
    </source>
</reference>
<dbReference type="PANTHER" id="PTHR43152:SF3">
    <property type="entry name" value="UVRABC SYSTEM PROTEIN A"/>
    <property type="match status" value="1"/>
</dbReference>
<evidence type="ECO:0000256" key="17">
    <source>
        <dbReference type="SAM" id="MobiDB-lite"/>
    </source>
</evidence>
<dbReference type="PROSITE" id="PS50893">
    <property type="entry name" value="ABC_TRANSPORTER_2"/>
    <property type="match status" value="1"/>
</dbReference>
<feature type="region of interest" description="Disordered" evidence="17">
    <location>
        <begin position="335"/>
        <end position="379"/>
    </location>
</feature>
<evidence type="ECO:0000256" key="8">
    <source>
        <dbReference type="ARBA" id="ARBA00022771"/>
    </source>
</evidence>
<dbReference type="PANTHER" id="PTHR43152">
    <property type="entry name" value="UVRABC SYSTEM PROTEIN A"/>
    <property type="match status" value="1"/>
</dbReference>
<keyword evidence="6" id="KW-0227">DNA damage</keyword>
<keyword evidence="4" id="KW-0677">Repeat</keyword>
<dbReference type="Gene3D" id="3.40.50.300">
    <property type="entry name" value="P-loop containing nucleotide triphosphate hydrolases"/>
    <property type="match status" value="3"/>
</dbReference>
<dbReference type="GO" id="GO:0004518">
    <property type="term" value="F:nuclease activity"/>
    <property type="evidence" value="ECO:0007669"/>
    <property type="project" value="UniProtKB-KW"/>
</dbReference>
<dbReference type="Pfam" id="PF17755">
    <property type="entry name" value="UvrA_DNA-bind"/>
    <property type="match status" value="1"/>
</dbReference>
<keyword evidence="9" id="KW-0862">Zinc</keyword>
<dbReference type="AlphaFoldDB" id="A0A399J7V7"/>
<name>A0A399J7V7_9MICC</name>
<dbReference type="GO" id="GO:0005524">
    <property type="term" value="F:ATP binding"/>
    <property type="evidence" value="ECO:0007669"/>
    <property type="project" value="UniProtKB-KW"/>
</dbReference>
<evidence type="ECO:0000256" key="12">
    <source>
        <dbReference type="ARBA" id="ARBA00023125"/>
    </source>
</evidence>
<evidence type="ECO:0000256" key="7">
    <source>
        <dbReference type="ARBA" id="ARBA00022769"/>
    </source>
</evidence>
<evidence type="ECO:0000256" key="1">
    <source>
        <dbReference type="ARBA" id="ARBA00004496"/>
    </source>
</evidence>
<dbReference type="GO" id="GO:0016887">
    <property type="term" value="F:ATP hydrolysis activity"/>
    <property type="evidence" value="ECO:0007669"/>
    <property type="project" value="InterPro"/>
</dbReference>
<dbReference type="InterPro" id="IPR041552">
    <property type="entry name" value="UvrA_DNA-bd"/>
</dbReference>
<dbReference type="GO" id="GO:0005737">
    <property type="term" value="C:cytoplasm"/>
    <property type="evidence" value="ECO:0007669"/>
    <property type="project" value="UniProtKB-SubCell"/>
</dbReference>
<organism evidence="19 20">
    <name type="scientific">Galactobacter valiniphilus</name>
    <dbReference type="NCBI Taxonomy" id="2676122"/>
    <lineage>
        <taxon>Bacteria</taxon>
        <taxon>Bacillati</taxon>
        <taxon>Actinomycetota</taxon>
        <taxon>Actinomycetes</taxon>
        <taxon>Micrococcales</taxon>
        <taxon>Micrococcaceae</taxon>
        <taxon>Galactobacter</taxon>
    </lineage>
</organism>
<comment type="subcellular location">
    <subcellularLocation>
        <location evidence="1">Cytoplasm</location>
    </subcellularLocation>
</comment>
<keyword evidence="8" id="KW-0863">Zinc-finger</keyword>
<keyword evidence="12" id="KW-0238">DNA-binding</keyword>
<dbReference type="RefSeq" id="WP_119425514.1">
    <property type="nucleotide sequence ID" value="NZ_QQXK01000028.1"/>
</dbReference>
<keyword evidence="10" id="KW-0067">ATP-binding</keyword>
<evidence type="ECO:0000256" key="9">
    <source>
        <dbReference type="ARBA" id="ARBA00022833"/>
    </source>
</evidence>
<feature type="domain" description="ABC transporter" evidence="18">
    <location>
        <begin position="540"/>
        <end position="866"/>
    </location>
</feature>
<dbReference type="PROSITE" id="PS00211">
    <property type="entry name" value="ABC_TRANSPORTER_1"/>
    <property type="match status" value="1"/>
</dbReference>
<evidence type="ECO:0000256" key="4">
    <source>
        <dbReference type="ARBA" id="ARBA00022737"/>
    </source>
</evidence>
<dbReference type="SUPFAM" id="SSF52540">
    <property type="entry name" value="P-loop containing nucleoside triphosphate hydrolases"/>
    <property type="match status" value="2"/>
</dbReference>
<feature type="compositionally biased region" description="Low complexity" evidence="17">
    <location>
        <begin position="358"/>
        <end position="370"/>
    </location>
</feature>
<keyword evidence="5" id="KW-0547">Nucleotide-binding</keyword>
<evidence type="ECO:0000256" key="5">
    <source>
        <dbReference type="ARBA" id="ARBA00022741"/>
    </source>
</evidence>
<evidence type="ECO:0000256" key="14">
    <source>
        <dbReference type="ARBA" id="ARBA00038000"/>
    </source>
</evidence>
<accession>A0A399J7V7</accession>
<keyword evidence="11" id="KW-0267">Excision nuclease</keyword>
<comment type="caution">
    <text evidence="19">The sequence shown here is derived from an EMBL/GenBank/DDBJ whole genome shotgun (WGS) entry which is preliminary data.</text>
</comment>
<evidence type="ECO:0000256" key="2">
    <source>
        <dbReference type="ARBA" id="ARBA00022490"/>
    </source>
</evidence>
<keyword evidence="2" id="KW-0963">Cytoplasm</keyword>
<evidence type="ECO:0000259" key="18">
    <source>
        <dbReference type="PROSITE" id="PS50893"/>
    </source>
</evidence>
<evidence type="ECO:0000313" key="20">
    <source>
        <dbReference type="Proteomes" id="UP000265419"/>
    </source>
</evidence>
<evidence type="ECO:0000256" key="11">
    <source>
        <dbReference type="ARBA" id="ARBA00022881"/>
    </source>
</evidence>
<evidence type="ECO:0000256" key="16">
    <source>
        <dbReference type="ARBA" id="ARBA00042156"/>
    </source>
</evidence>
<evidence type="ECO:0000256" key="13">
    <source>
        <dbReference type="ARBA" id="ARBA00023204"/>
    </source>
</evidence>
<comment type="similarity">
    <text evidence="14">Belongs to the ABC transporter superfamily. UvrA family.</text>
</comment>
<dbReference type="InterPro" id="IPR027417">
    <property type="entry name" value="P-loop_NTPase"/>
</dbReference>
<dbReference type="EMBL" id="QQXK01000028">
    <property type="protein sequence ID" value="RII41394.1"/>
    <property type="molecule type" value="Genomic_DNA"/>
</dbReference>
<keyword evidence="7" id="KW-0228">DNA excision</keyword>
<dbReference type="Gene3D" id="1.10.8.280">
    <property type="entry name" value="ABC transporter ATPase domain-like"/>
    <property type="match status" value="1"/>
</dbReference>
<evidence type="ECO:0000256" key="10">
    <source>
        <dbReference type="ARBA" id="ARBA00022840"/>
    </source>
</evidence>
<dbReference type="GO" id="GO:0008270">
    <property type="term" value="F:zinc ion binding"/>
    <property type="evidence" value="ECO:0007669"/>
    <property type="project" value="UniProtKB-KW"/>
</dbReference>